<dbReference type="Proteomes" id="UP000663880">
    <property type="component" value="Unassembled WGS sequence"/>
</dbReference>
<evidence type="ECO:0008006" key="4">
    <source>
        <dbReference type="Google" id="ProtNLM"/>
    </source>
</evidence>
<accession>A0A821XNG7</accession>
<feature type="region of interest" description="Disordered" evidence="1">
    <location>
        <begin position="49"/>
        <end position="179"/>
    </location>
</feature>
<name>A0A821XNG7_9NEOP</name>
<feature type="compositionally biased region" description="Polar residues" evidence="1">
    <location>
        <begin position="120"/>
        <end position="129"/>
    </location>
</feature>
<gene>
    <name evidence="2" type="ORF">PMACD_LOCUS15506</name>
</gene>
<protein>
    <recommendedName>
        <fullName evidence="4">Reverse transcriptase RNase H-like domain-containing protein</fullName>
    </recommendedName>
</protein>
<dbReference type="OrthoDB" id="420169at2759"/>
<feature type="compositionally biased region" description="Low complexity" evidence="1">
    <location>
        <begin position="97"/>
        <end position="119"/>
    </location>
</feature>
<sequence length="179" mass="20169">MNQRTLDRTEEWLFNCKDPGSRLIRWRLKLEEFEYDIKYKKGKINSNADALSRYPVNPVQPEPNPEGGGEPVDKDLMDLLISPPSFHPEELLSPNFNPTTLDVDDLLPLPELEPNSTSSALPNQMTGSPVQIPEVTPQLPQEQPTGQNIYDDPMPSTSANPDLPVDDYPTFLKSIANKR</sequence>
<proteinExistence type="predicted"/>
<dbReference type="AlphaFoldDB" id="A0A821XNG7"/>
<evidence type="ECO:0000256" key="1">
    <source>
        <dbReference type="SAM" id="MobiDB-lite"/>
    </source>
</evidence>
<evidence type="ECO:0000313" key="2">
    <source>
        <dbReference type="EMBL" id="CAF4949137.1"/>
    </source>
</evidence>
<organism evidence="2 3">
    <name type="scientific">Pieris macdunnoughi</name>
    <dbReference type="NCBI Taxonomy" id="345717"/>
    <lineage>
        <taxon>Eukaryota</taxon>
        <taxon>Metazoa</taxon>
        <taxon>Ecdysozoa</taxon>
        <taxon>Arthropoda</taxon>
        <taxon>Hexapoda</taxon>
        <taxon>Insecta</taxon>
        <taxon>Pterygota</taxon>
        <taxon>Neoptera</taxon>
        <taxon>Endopterygota</taxon>
        <taxon>Lepidoptera</taxon>
        <taxon>Glossata</taxon>
        <taxon>Ditrysia</taxon>
        <taxon>Papilionoidea</taxon>
        <taxon>Pieridae</taxon>
        <taxon>Pierinae</taxon>
        <taxon>Pieris</taxon>
    </lineage>
</organism>
<reference evidence="2" key="1">
    <citation type="submission" date="2021-02" db="EMBL/GenBank/DDBJ databases">
        <authorList>
            <person name="Steward A R."/>
        </authorList>
    </citation>
    <scope>NUCLEOTIDE SEQUENCE</scope>
</reference>
<keyword evidence="3" id="KW-1185">Reference proteome</keyword>
<feature type="compositionally biased region" description="Polar residues" evidence="1">
    <location>
        <begin position="138"/>
        <end position="148"/>
    </location>
</feature>
<dbReference type="EMBL" id="CAJOBZ010000071">
    <property type="protein sequence ID" value="CAF4949137.1"/>
    <property type="molecule type" value="Genomic_DNA"/>
</dbReference>
<comment type="caution">
    <text evidence="2">The sequence shown here is derived from an EMBL/GenBank/DDBJ whole genome shotgun (WGS) entry which is preliminary data.</text>
</comment>
<evidence type="ECO:0000313" key="3">
    <source>
        <dbReference type="Proteomes" id="UP000663880"/>
    </source>
</evidence>